<dbReference type="GO" id="GO:0045254">
    <property type="term" value="C:pyruvate dehydrogenase complex"/>
    <property type="evidence" value="ECO:0007669"/>
    <property type="project" value="InterPro"/>
</dbReference>
<dbReference type="Pfam" id="PF00198">
    <property type="entry name" value="2-oxoacid_dh"/>
    <property type="match status" value="2"/>
</dbReference>
<evidence type="ECO:0000256" key="3">
    <source>
        <dbReference type="RuleBase" id="RU003423"/>
    </source>
</evidence>
<comment type="cofactor">
    <cofactor evidence="3">
        <name>(R)-lipoate</name>
        <dbReference type="ChEBI" id="CHEBI:83088"/>
    </cofactor>
</comment>
<dbReference type="Pfam" id="PF00364">
    <property type="entry name" value="Biotin_lipoyl"/>
    <property type="match status" value="1"/>
</dbReference>
<evidence type="ECO:0000256" key="4">
    <source>
        <dbReference type="SAM" id="MobiDB-lite"/>
    </source>
</evidence>
<dbReference type="SUPFAM" id="SSF52777">
    <property type="entry name" value="CoA-dependent acyltransferases"/>
    <property type="match status" value="1"/>
</dbReference>
<dbReference type="OMA" id="GHWAMRF"/>
<dbReference type="PANTHER" id="PTHR23151:SF90">
    <property type="entry name" value="DIHYDROLIPOYLLYSINE-RESIDUE ACETYLTRANSFERASE COMPONENT OF PYRUVATE DEHYDROGENASE COMPLEX, MITOCHONDRIAL-RELATED"/>
    <property type="match status" value="1"/>
</dbReference>
<sequence length="592" mass="64139">MANIRALLIGLVRARGSLVDIGRCVSSSRMFIFQAFISSVTGQTLQGSCGNSLVILNRVCISYTAIGPARLQLIVLQQQAMGTVSACSSWMRPTAWFPPHLVVGMPALSPTMIEVGDVICEIETDKATLEFESLEEGYLAKILAPEGSKDVQVGQPIAVTVEDLEDIKNIPADASFGGEQKEQSIASEAQKVETDAAKESSMVTRISPAAKLLIKEHRLDQSVLKASGPRGTLLKGDVLAALKLGASSSSTKQNIAPAAPSSQPTHDSQVQSVTIPQKNDTYEDIPNSQIRKESYPVLPGHACQEKNCHDDAYLRVDSRPTQDDTSDKGLASPKVIAKRLLESKQTTPHLYLSQDVILDPLLAFRNELKDWLANPKRFLFLFMLSNISEQHGVKVSVNDIVIKAVALALRNVPEANAYWNNDKEQAQKCDSVDISIAVATEKGLMTPIIRNADQKTISAISSEVKQLAEKARAGKLAPNEFQGGTFRHVIFYPFVVVFGESCSVVDIRMFGHCFCSISNLGMYPVDHFCAIINPPQSGILAVGRGNKIIEPVVDSDGTEKATVVTKMSLTLSADHRVFDGQVGGTDTLRPVV</sequence>
<name>A0A0E0LSG1_ORYPU</name>
<keyword evidence="3" id="KW-0012">Acyltransferase</keyword>
<accession>A0A0E0LSG1</accession>
<dbReference type="SUPFAM" id="SSF51230">
    <property type="entry name" value="Single hybrid motif"/>
    <property type="match status" value="1"/>
</dbReference>
<dbReference type="Gene3D" id="2.40.50.100">
    <property type="match status" value="1"/>
</dbReference>
<dbReference type="GO" id="GO:0006086">
    <property type="term" value="P:pyruvate decarboxylation to acetyl-CoA"/>
    <property type="evidence" value="ECO:0007669"/>
    <property type="project" value="InterPro"/>
</dbReference>
<dbReference type="CDD" id="cd06849">
    <property type="entry name" value="lipoyl_domain"/>
    <property type="match status" value="1"/>
</dbReference>
<protein>
    <recommendedName>
        <fullName evidence="3">Dihydrolipoamide acetyltransferase component of pyruvate dehydrogenase complex</fullName>
        <ecNumber evidence="3">2.3.1.-</ecNumber>
    </recommendedName>
</protein>
<dbReference type="Proteomes" id="UP000026962">
    <property type="component" value="Chromosome 8"/>
</dbReference>
<dbReference type="Gene3D" id="4.10.320.10">
    <property type="entry name" value="E3-binding domain"/>
    <property type="match status" value="1"/>
</dbReference>
<comment type="similarity">
    <text evidence="1 3">Belongs to the 2-oxoacid dehydrogenase family.</text>
</comment>
<dbReference type="InterPro" id="IPR036625">
    <property type="entry name" value="E3-bd_dom_sf"/>
</dbReference>
<evidence type="ECO:0000259" key="5">
    <source>
        <dbReference type="PROSITE" id="PS51826"/>
    </source>
</evidence>
<feature type="region of interest" description="Disordered" evidence="4">
    <location>
        <begin position="174"/>
        <end position="193"/>
    </location>
</feature>
<dbReference type="PROSITE" id="PS51826">
    <property type="entry name" value="PSBD"/>
    <property type="match status" value="1"/>
</dbReference>
<dbReference type="PANTHER" id="PTHR23151">
    <property type="entry name" value="DIHYDROLIPOAMIDE ACETYL/SUCCINYL-TRANSFERASE-RELATED"/>
    <property type="match status" value="1"/>
</dbReference>
<dbReference type="InterPro" id="IPR045257">
    <property type="entry name" value="E2/Pdx1"/>
</dbReference>
<dbReference type="Pfam" id="PF02817">
    <property type="entry name" value="E3_binding"/>
    <property type="match status" value="1"/>
</dbReference>
<feature type="domain" description="Peripheral subunit-binding (PSBD)" evidence="5">
    <location>
        <begin position="205"/>
        <end position="242"/>
    </location>
</feature>
<dbReference type="InterPro" id="IPR011053">
    <property type="entry name" value="Single_hybrid_motif"/>
</dbReference>
<dbReference type="Gene3D" id="3.30.559.10">
    <property type="entry name" value="Chloramphenicol acetyltransferase-like domain"/>
    <property type="match status" value="2"/>
</dbReference>
<dbReference type="Gramene" id="OPUNC08G06170.1">
    <property type="protein sequence ID" value="OPUNC08G06170.1"/>
    <property type="gene ID" value="OPUNC08G06170"/>
</dbReference>
<keyword evidence="7" id="KW-1185">Reference proteome</keyword>
<dbReference type="InterPro" id="IPR000089">
    <property type="entry name" value="Biotin_lipoyl"/>
</dbReference>
<proteinExistence type="inferred from homology"/>
<dbReference type="SUPFAM" id="SSF47005">
    <property type="entry name" value="Peripheral subunit-binding domain of 2-oxo acid dehydrogenase complex"/>
    <property type="match status" value="1"/>
</dbReference>
<dbReference type="HOGENOM" id="CLU_505684_0_0_1"/>
<feature type="region of interest" description="Disordered" evidence="4">
    <location>
        <begin position="249"/>
        <end position="271"/>
    </location>
</feature>
<dbReference type="AlphaFoldDB" id="A0A0E0LSG1"/>
<evidence type="ECO:0000256" key="1">
    <source>
        <dbReference type="ARBA" id="ARBA00007317"/>
    </source>
</evidence>
<dbReference type="EC" id="2.3.1.-" evidence="3"/>
<evidence type="ECO:0000313" key="7">
    <source>
        <dbReference type="Proteomes" id="UP000026962"/>
    </source>
</evidence>
<dbReference type="InterPro" id="IPR023213">
    <property type="entry name" value="CAT-like_dom_sf"/>
</dbReference>
<dbReference type="GO" id="GO:0050734">
    <property type="term" value="F:hydroxycinnamoyltransferase activity"/>
    <property type="evidence" value="ECO:0007669"/>
    <property type="project" value="UniProtKB-ARBA"/>
</dbReference>
<dbReference type="GO" id="GO:0005739">
    <property type="term" value="C:mitochondrion"/>
    <property type="evidence" value="ECO:0007669"/>
    <property type="project" value="TreeGrafter"/>
</dbReference>
<evidence type="ECO:0000256" key="2">
    <source>
        <dbReference type="ARBA" id="ARBA00022823"/>
    </source>
</evidence>
<dbReference type="InterPro" id="IPR004167">
    <property type="entry name" value="PSBD"/>
</dbReference>
<reference evidence="6" key="1">
    <citation type="submission" date="2015-04" db="UniProtKB">
        <authorList>
            <consortium name="EnsemblPlants"/>
        </authorList>
    </citation>
    <scope>IDENTIFICATION</scope>
</reference>
<dbReference type="EnsemblPlants" id="OPUNC08G06170.1">
    <property type="protein sequence ID" value="OPUNC08G06170.1"/>
    <property type="gene ID" value="OPUNC08G06170"/>
</dbReference>
<keyword evidence="3" id="KW-0808">Transferase</keyword>
<organism evidence="6">
    <name type="scientific">Oryza punctata</name>
    <name type="common">Red rice</name>
    <dbReference type="NCBI Taxonomy" id="4537"/>
    <lineage>
        <taxon>Eukaryota</taxon>
        <taxon>Viridiplantae</taxon>
        <taxon>Streptophyta</taxon>
        <taxon>Embryophyta</taxon>
        <taxon>Tracheophyta</taxon>
        <taxon>Spermatophyta</taxon>
        <taxon>Magnoliopsida</taxon>
        <taxon>Liliopsida</taxon>
        <taxon>Poales</taxon>
        <taxon>Poaceae</taxon>
        <taxon>BOP clade</taxon>
        <taxon>Oryzoideae</taxon>
        <taxon>Oryzeae</taxon>
        <taxon>Oryzinae</taxon>
        <taxon>Oryza</taxon>
    </lineage>
</organism>
<reference evidence="6" key="2">
    <citation type="submission" date="2018-05" db="EMBL/GenBank/DDBJ databases">
        <title>OpunRS2 (Oryza punctata Reference Sequence Version 2).</title>
        <authorList>
            <person name="Zhang J."/>
            <person name="Kudrna D."/>
            <person name="Lee S."/>
            <person name="Talag J."/>
            <person name="Welchert J."/>
            <person name="Wing R.A."/>
        </authorList>
    </citation>
    <scope>NUCLEOTIDE SEQUENCE [LARGE SCALE GENOMIC DNA]</scope>
</reference>
<dbReference type="eggNOG" id="KOG0557">
    <property type="taxonomic scope" value="Eukaryota"/>
</dbReference>
<keyword evidence="2 3" id="KW-0450">Lipoyl</keyword>
<evidence type="ECO:0000313" key="6">
    <source>
        <dbReference type="EnsemblPlants" id="OPUNC08G06170.1"/>
    </source>
</evidence>
<feature type="compositionally biased region" description="Polar residues" evidence="4">
    <location>
        <begin position="260"/>
        <end position="271"/>
    </location>
</feature>
<dbReference type="STRING" id="4537.A0A0E0LSG1"/>
<dbReference type="InterPro" id="IPR001078">
    <property type="entry name" value="2-oxoacid_DH_actylTfrase"/>
</dbReference>